<sequence length="95" mass="10608">MIVWPHSGRGPSTSEREADHNLDPVDKEPIHLSGRVLQVWWVLRAEDVVVWGSARPEMRNTAPIPIRRAVETGVVEMLAVEFPSGNCSINVTLIK</sequence>
<evidence type="ECO:0000313" key="2">
    <source>
        <dbReference type="EMBL" id="KAK2960644.1"/>
    </source>
</evidence>
<organism evidence="2 3">
    <name type="scientific">Blattamonas nauphoetae</name>
    <dbReference type="NCBI Taxonomy" id="2049346"/>
    <lineage>
        <taxon>Eukaryota</taxon>
        <taxon>Metamonada</taxon>
        <taxon>Preaxostyla</taxon>
        <taxon>Oxymonadida</taxon>
        <taxon>Blattamonas</taxon>
    </lineage>
</organism>
<keyword evidence="3" id="KW-1185">Reference proteome</keyword>
<reference evidence="2 3" key="1">
    <citation type="journal article" date="2022" name="bioRxiv">
        <title>Genomics of Preaxostyla Flagellates Illuminates Evolutionary Transitions and the Path Towards Mitochondrial Loss.</title>
        <authorList>
            <person name="Novak L.V.F."/>
            <person name="Treitli S.C."/>
            <person name="Pyrih J."/>
            <person name="Halakuc P."/>
            <person name="Pipaliya S.V."/>
            <person name="Vacek V."/>
            <person name="Brzon O."/>
            <person name="Soukal P."/>
            <person name="Eme L."/>
            <person name="Dacks J.B."/>
            <person name="Karnkowska A."/>
            <person name="Elias M."/>
            <person name="Hampl V."/>
        </authorList>
    </citation>
    <scope>NUCLEOTIDE SEQUENCE [LARGE SCALE GENOMIC DNA]</scope>
    <source>
        <strain evidence="2">NAU3</strain>
        <tissue evidence="2">Gut</tissue>
    </source>
</reference>
<protein>
    <submittedName>
        <fullName evidence="2">Uncharacterized protein</fullName>
    </submittedName>
</protein>
<evidence type="ECO:0000313" key="3">
    <source>
        <dbReference type="Proteomes" id="UP001281761"/>
    </source>
</evidence>
<feature type="region of interest" description="Disordered" evidence="1">
    <location>
        <begin position="1"/>
        <end position="25"/>
    </location>
</feature>
<name>A0ABQ9YAA0_9EUKA</name>
<dbReference type="Proteomes" id="UP001281761">
    <property type="component" value="Unassembled WGS sequence"/>
</dbReference>
<dbReference type="EMBL" id="JARBJD010000021">
    <property type="protein sequence ID" value="KAK2960644.1"/>
    <property type="molecule type" value="Genomic_DNA"/>
</dbReference>
<accession>A0ABQ9YAA0</accession>
<proteinExistence type="predicted"/>
<feature type="compositionally biased region" description="Basic and acidic residues" evidence="1">
    <location>
        <begin position="14"/>
        <end position="25"/>
    </location>
</feature>
<comment type="caution">
    <text evidence="2">The sequence shown here is derived from an EMBL/GenBank/DDBJ whole genome shotgun (WGS) entry which is preliminary data.</text>
</comment>
<gene>
    <name evidence="2" type="ORF">BLNAU_4299</name>
</gene>
<evidence type="ECO:0000256" key="1">
    <source>
        <dbReference type="SAM" id="MobiDB-lite"/>
    </source>
</evidence>